<evidence type="ECO:0000256" key="1">
    <source>
        <dbReference type="ARBA" id="ARBA00022525"/>
    </source>
</evidence>
<name>A0A6J6ELJ6_9ZZZZ</name>
<evidence type="ECO:0000256" key="2">
    <source>
        <dbReference type="SAM" id="MobiDB-lite"/>
    </source>
</evidence>
<dbReference type="InterPro" id="IPR019931">
    <property type="entry name" value="LPXTG_anchor"/>
</dbReference>
<dbReference type="NCBIfam" id="TIGR01167">
    <property type="entry name" value="LPXTG_anchor"/>
    <property type="match status" value="1"/>
</dbReference>
<dbReference type="EMBL" id="CAEZTS010000046">
    <property type="protein sequence ID" value="CAB4576279.1"/>
    <property type="molecule type" value="Genomic_DNA"/>
</dbReference>
<accession>A0A6J6ELJ6</accession>
<organism evidence="5">
    <name type="scientific">freshwater metagenome</name>
    <dbReference type="NCBI Taxonomy" id="449393"/>
    <lineage>
        <taxon>unclassified sequences</taxon>
        <taxon>metagenomes</taxon>
        <taxon>ecological metagenomes</taxon>
    </lineage>
</organism>
<proteinExistence type="predicted"/>
<dbReference type="Pfam" id="PF00746">
    <property type="entry name" value="Gram_pos_anchor"/>
    <property type="match status" value="1"/>
</dbReference>
<feature type="transmembrane region" description="Helical" evidence="3">
    <location>
        <begin position="20"/>
        <end position="38"/>
    </location>
</feature>
<gene>
    <name evidence="5" type="ORF">UFOPK1722_00691</name>
</gene>
<evidence type="ECO:0000256" key="3">
    <source>
        <dbReference type="SAM" id="Phobius"/>
    </source>
</evidence>
<protein>
    <submittedName>
        <fullName evidence="5">Unannotated protein</fullName>
    </submittedName>
</protein>
<reference evidence="5" key="1">
    <citation type="submission" date="2020-05" db="EMBL/GenBank/DDBJ databases">
        <authorList>
            <person name="Chiriac C."/>
            <person name="Salcher M."/>
            <person name="Ghai R."/>
            <person name="Kavagutti S V."/>
        </authorList>
    </citation>
    <scope>NUCLEOTIDE SEQUENCE</scope>
</reference>
<evidence type="ECO:0000259" key="4">
    <source>
        <dbReference type="Pfam" id="PF00746"/>
    </source>
</evidence>
<dbReference type="AlphaFoldDB" id="A0A6J6ELJ6"/>
<feature type="compositionally biased region" description="Polar residues" evidence="2">
    <location>
        <begin position="1"/>
        <end position="16"/>
    </location>
</feature>
<keyword evidence="3" id="KW-0472">Membrane</keyword>
<sequence length="53" mass="5570">MVQPAGTTAQLPSTGADTEPSGRTIAVIILVGLSLLLVSRRQVRRAVVDRDPS</sequence>
<keyword evidence="3" id="KW-0812">Transmembrane</keyword>
<feature type="region of interest" description="Disordered" evidence="2">
    <location>
        <begin position="1"/>
        <end position="20"/>
    </location>
</feature>
<keyword evidence="1" id="KW-0964">Secreted</keyword>
<keyword evidence="3" id="KW-1133">Transmembrane helix</keyword>
<feature type="domain" description="Gram-positive cocci surface proteins LPxTG" evidence="4">
    <location>
        <begin position="4"/>
        <end position="42"/>
    </location>
</feature>
<evidence type="ECO:0000313" key="5">
    <source>
        <dbReference type="EMBL" id="CAB4576279.1"/>
    </source>
</evidence>